<dbReference type="EMBL" id="NGJU01000020">
    <property type="protein sequence ID" value="RST93075.1"/>
    <property type="molecule type" value="Genomic_DNA"/>
</dbReference>
<evidence type="ECO:0000256" key="3">
    <source>
        <dbReference type="ARBA" id="ARBA00023295"/>
    </source>
</evidence>
<feature type="chain" id="PRO_5019180281" description="Lysozyme" evidence="6">
    <location>
        <begin position="28"/>
        <end position="666"/>
    </location>
</feature>
<feature type="signal peptide" evidence="6">
    <location>
        <begin position="1"/>
        <end position="27"/>
    </location>
</feature>
<dbReference type="PROSITE" id="PS00953">
    <property type="entry name" value="GLYCOSYL_HYDROL_F25_1"/>
    <property type="match status" value="1"/>
</dbReference>
<dbReference type="Gene3D" id="3.20.20.80">
    <property type="entry name" value="Glycosidases"/>
    <property type="match status" value="1"/>
</dbReference>
<name>A0A429ZHA0_9ENTE</name>
<dbReference type="GO" id="GO:0003796">
    <property type="term" value="F:lysozyme activity"/>
    <property type="evidence" value="ECO:0007669"/>
    <property type="project" value="UniProtKB-EC"/>
</dbReference>
<keyword evidence="8" id="KW-1185">Reference proteome</keyword>
<evidence type="ECO:0000256" key="1">
    <source>
        <dbReference type="ARBA" id="ARBA00010646"/>
    </source>
</evidence>
<evidence type="ECO:0000256" key="5">
    <source>
        <dbReference type="SAM" id="MobiDB-lite"/>
    </source>
</evidence>
<accession>A0A429ZHA0</accession>
<keyword evidence="6" id="KW-0732">Signal</keyword>
<feature type="region of interest" description="Disordered" evidence="5">
    <location>
        <begin position="59"/>
        <end position="104"/>
    </location>
</feature>
<evidence type="ECO:0000313" key="8">
    <source>
        <dbReference type="Proteomes" id="UP000287239"/>
    </source>
</evidence>
<dbReference type="PROSITE" id="PS51904">
    <property type="entry name" value="GLYCOSYL_HYDROL_F25_2"/>
    <property type="match status" value="1"/>
</dbReference>
<dbReference type="EC" id="3.2.1.17" evidence="4"/>
<dbReference type="Proteomes" id="UP000287239">
    <property type="component" value="Unassembled WGS sequence"/>
</dbReference>
<dbReference type="Pfam" id="PF01183">
    <property type="entry name" value="Glyco_hydro_25"/>
    <property type="match status" value="1"/>
</dbReference>
<evidence type="ECO:0000256" key="4">
    <source>
        <dbReference type="RuleBase" id="RU361176"/>
    </source>
</evidence>
<dbReference type="GO" id="GO:0016052">
    <property type="term" value="P:carbohydrate catabolic process"/>
    <property type="evidence" value="ECO:0007669"/>
    <property type="project" value="TreeGrafter"/>
</dbReference>
<dbReference type="PANTHER" id="PTHR34135:SF2">
    <property type="entry name" value="LYSOZYME"/>
    <property type="match status" value="1"/>
</dbReference>
<dbReference type="SMART" id="SM00641">
    <property type="entry name" value="Glyco_25"/>
    <property type="match status" value="1"/>
</dbReference>
<dbReference type="GO" id="GO:0009253">
    <property type="term" value="P:peptidoglycan catabolic process"/>
    <property type="evidence" value="ECO:0007669"/>
    <property type="project" value="InterPro"/>
</dbReference>
<dbReference type="GO" id="GO:0016998">
    <property type="term" value="P:cell wall macromolecule catabolic process"/>
    <property type="evidence" value="ECO:0007669"/>
    <property type="project" value="InterPro"/>
</dbReference>
<dbReference type="InterPro" id="IPR008270">
    <property type="entry name" value="Glyco_hydro_25_AS"/>
</dbReference>
<keyword evidence="2 4" id="KW-0378">Hydrolase</keyword>
<dbReference type="RefSeq" id="WP_228026019.1">
    <property type="nucleotide sequence ID" value="NZ_CP177121.1"/>
</dbReference>
<dbReference type="PANTHER" id="PTHR34135">
    <property type="entry name" value="LYSOZYME"/>
    <property type="match status" value="1"/>
</dbReference>
<organism evidence="7 8">
    <name type="scientific">Vagococcus salmoninarum</name>
    <dbReference type="NCBI Taxonomy" id="2739"/>
    <lineage>
        <taxon>Bacteria</taxon>
        <taxon>Bacillati</taxon>
        <taxon>Bacillota</taxon>
        <taxon>Bacilli</taxon>
        <taxon>Lactobacillales</taxon>
        <taxon>Enterococcaceae</taxon>
        <taxon>Vagococcus</taxon>
    </lineage>
</organism>
<dbReference type="InterPro" id="IPR002053">
    <property type="entry name" value="Glyco_hydro_25"/>
</dbReference>
<dbReference type="InterPro" id="IPR017853">
    <property type="entry name" value="GH"/>
</dbReference>
<dbReference type="GeneID" id="98569148"/>
<evidence type="ECO:0000313" key="7">
    <source>
        <dbReference type="EMBL" id="RST93075.1"/>
    </source>
</evidence>
<comment type="similarity">
    <text evidence="1 4">Belongs to the glycosyl hydrolase 25 family.</text>
</comment>
<gene>
    <name evidence="7" type="ORF">CBF35_12430</name>
</gene>
<proteinExistence type="inferred from homology"/>
<evidence type="ECO:0000256" key="6">
    <source>
        <dbReference type="SAM" id="SignalP"/>
    </source>
</evidence>
<comment type="caution">
    <text evidence="7">The sequence shown here is derived from an EMBL/GenBank/DDBJ whole genome shotgun (WGS) entry which is preliminary data.</text>
</comment>
<reference evidence="7 8" key="1">
    <citation type="submission" date="2017-05" db="EMBL/GenBank/DDBJ databases">
        <title>Vagococcus spp. assemblies.</title>
        <authorList>
            <person name="Gulvik C.A."/>
        </authorList>
    </citation>
    <scope>NUCLEOTIDE SEQUENCE [LARGE SCALE GENOMIC DNA]</scope>
    <source>
        <strain evidence="7 8">NCFB 2777</strain>
    </source>
</reference>
<comment type="catalytic activity">
    <reaction evidence="4">
        <text>Hydrolysis of (1-&gt;4)-beta-linkages between N-acetylmuramic acid and N-acetyl-D-glucosamine residues in a peptidoglycan and between N-acetyl-D-glucosamine residues in chitodextrins.</text>
        <dbReference type="EC" id="3.2.1.17"/>
    </reaction>
</comment>
<dbReference type="InterPro" id="IPR018077">
    <property type="entry name" value="Glyco_hydro_fam25_subgr"/>
</dbReference>
<dbReference type="SUPFAM" id="SSF51445">
    <property type="entry name" value="(Trans)glycosidases"/>
    <property type="match status" value="1"/>
</dbReference>
<protein>
    <recommendedName>
        <fullName evidence="4">Lysozyme</fullName>
        <ecNumber evidence="4">3.2.1.17</ecNumber>
    </recommendedName>
</protein>
<evidence type="ECO:0000256" key="2">
    <source>
        <dbReference type="ARBA" id="ARBA00022801"/>
    </source>
</evidence>
<sequence length="666" mass="75005">MFYKKLLTSLMLTSILSLALTPLLALAEEQPQSTEATEISREFSDSSILAESLPELILPSESDVSETASQSEENAAESYEELPSSESTEQAESHSLDSEEDEEDTYLSPIITEDNQSSLGSSLKTGMRSFSRADTRLAWDQSKLPRTDFIDVSSHQGNISVAEYNNLKKYGVSGVVVKLTESTSYRNPYAKNQIDNAKAAGLKVSAYHYSWFTTKKSAEAEAKYFAAYAKELNLGPDTVMVNDIEEPKILDKVKTADSVAFANALIKTHKFNQVIHYSSLSWFSSGNGPLDIPQLGGAASTWIAQYLYQPSKDNLLHQTASAWQWSSQMLFPGEKRVLDVNIDYNGRFSKKVTLTPQGPYIPFNKYVNISNANDSVYSNFNWKERYKSSTIHKKTYLAKGKYDHINGNVYYSIYDSKDNWMGYINSQSTTITDAHGSYIPLNRYVSITRDNNPLWSNFNWKQKGSSKGIYNKTLLAKGEYRHYNGSTYYSLYDSKNVWLGYIHNGATKLTTANGLLSAHSQYVTVKSPNYKTWADFSGTQQGTTTNMNNKTYLVKGANHTFKGPVYYSLYDAKGKWFGLLNKNATKPAAPQGPYQSFNKSVTITNKNYALWSNFNWKRKPNSNGLYNKKFIAKGLYKHTNGSTYYSLYDSKDVWRGYINSASTKLN</sequence>
<dbReference type="AlphaFoldDB" id="A0A429ZHA0"/>
<keyword evidence="3 4" id="KW-0326">Glycosidase</keyword>